<evidence type="ECO:0000256" key="1">
    <source>
        <dbReference type="SAM" id="Phobius"/>
    </source>
</evidence>
<evidence type="ECO:0000313" key="2">
    <source>
        <dbReference type="EMBL" id="MFG6433579.1"/>
    </source>
</evidence>
<evidence type="ECO:0000313" key="3">
    <source>
        <dbReference type="Proteomes" id="UP001606210"/>
    </source>
</evidence>
<feature type="transmembrane region" description="Helical" evidence="1">
    <location>
        <begin position="102"/>
        <end position="122"/>
    </location>
</feature>
<protein>
    <recommendedName>
        <fullName evidence="4">DUF805 domain-containing protein</fullName>
    </recommendedName>
</protein>
<gene>
    <name evidence="2" type="ORF">ACG00Y_26975</name>
</gene>
<dbReference type="RefSeq" id="WP_394484428.1">
    <property type="nucleotide sequence ID" value="NZ_JBIGHV010000013.1"/>
</dbReference>
<reference evidence="2 3" key="1">
    <citation type="submission" date="2024-08" db="EMBL/GenBank/DDBJ databases">
        <authorList>
            <person name="Lu H."/>
        </authorList>
    </citation>
    <scope>NUCLEOTIDE SEQUENCE [LARGE SCALE GENOMIC DNA]</scope>
    <source>
        <strain evidence="2 3">LYH14W</strain>
    </source>
</reference>
<feature type="transmembrane region" description="Helical" evidence="1">
    <location>
        <begin position="35"/>
        <end position="58"/>
    </location>
</feature>
<keyword evidence="3" id="KW-1185">Reference proteome</keyword>
<sequence>MKIALTTFNWVAILVATFTILATGAKDLSPNLPPWGFLVFLPFACFFFACLALPFIYLPRVLRGNDNDNFTRIFLVVINIIFCIVAGFEVVDVMEGRNSDFMEIYCMGFAPLALLNALYLMFSKQSAPAN</sequence>
<accession>A0ABW7FAB9</accession>
<dbReference type="Proteomes" id="UP001606210">
    <property type="component" value="Unassembled WGS sequence"/>
</dbReference>
<keyword evidence="1" id="KW-0812">Transmembrane</keyword>
<evidence type="ECO:0008006" key="4">
    <source>
        <dbReference type="Google" id="ProtNLM"/>
    </source>
</evidence>
<comment type="caution">
    <text evidence="2">The sequence shown here is derived from an EMBL/GenBank/DDBJ whole genome shotgun (WGS) entry which is preliminary data.</text>
</comment>
<organism evidence="2 3">
    <name type="scientific">Pelomonas parva</name>
    <dbReference type="NCBI Taxonomy" id="3299032"/>
    <lineage>
        <taxon>Bacteria</taxon>
        <taxon>Pseudomonadati</taxon>
        <taxon>Pseudomonadota</taxon>
        <taxon>Betaproteobacteria</taxon>
        <taxon>Burkholderiales</taxon>
        <taxon>Sphaerotilaceae</taxon>
        <taxon>Roseateles</taxon>
    </lineage>
</organism>
<dbReference type="EMBL" id="JBIGHV010000013">
    <property type="protein sequence ID" value="MFG6433579.1"/>
    <property type="molecule type" value="Genomic_DNA"/>
</dbReference>
<proteinExistence type="predicted"/>
<keyword evidence="1" id="KW-1133">Transmembrane helix</keyword>
<name>A0ABW7FAB9_9BURK</name>
<keyword evidence="1" id="KW-0472">Membrane</keyword>
<feature type="transmembrane region" description="Helical" evidence="1">
    <location>
        <begin position="70"/>
        <end position="90"/>
    </location>
</feature>